<dbReference type="AlphaFoldDB" id="A0A3A1Z268"/>
<dbReference type="Pfam" id="PF04303">
    <property type="entry name" value="PrpF"/>
    <property type="match status" value="1"/>
</dbReference>
<comment type="similarity">
    <text evidence="1">Belongs to the PrpF family.</text>
</comment>
<dbReference type="NCBIfam" id="NF033377">
    <property type="entry name" value="OMA_tautomer"/>
    <property type="match status" value="1"/>
</dbReference>
<dbReference type="OrthoDB" id="9779763at2"/>
<protein>
    <submittedName>
        <fullName evidence="3">4-oxalomesaconate tautomerase</fullName>
    </submittedName>
</protein>
<dbReference type="PANTHER" id="PTHR43709">
    <property type="entry name" value="ACONITATE ISOMERASE-RELATED"/>
    <property type="match status" value="1"/>
</dbReference>
<dbReference type="Proteomes" id="UP000266206">
    <property type="component" value="Unassembled WGS sequence"/>
</dbReference>
<dbReference type="GO" id="GO:0016853">
    <property type="term" value="F:isomerase activity"/>
    <property type="evidence" value="ECO:0007669"/>
    <property type="project" value="UniProtKB-KW"/>
</dbReference>
<dbReference type="InterPro" id="IPR047687">
    <property type="entry name" value="OMA_tautomer-like"/>
</dbReference>
<organism evidence="3 4">
    <name type="scientific">Neopusillimonas maritima</name>
    <dbReference type="NCBI Taxonomy" id="2026239"/>
    <lineage>
        <taxon>Bacteria</taxon>
        <taxon>Pseudomonadati</taxon>
        <taxon>Pseudomonadota</taxon>
        <taxon>Betaproteobacteria</taxon>
        <taxon>Burkholderiales</taxon>
        <taxon>Alcaligenaceae</taxon>
        <taxon>Neopusillimonas</taxon>
    </lineage>
</organism>
<reference evidence="3 4" key="1">
    <citation type="submission" date="2017-08" db="EMBL/GenBank/DDBJ databases">
        <title>Pusillimonas indicus sp. nov., a member of the family Alcaligenaceae isolated from surface seawater.</title>
        <authorList>
            <person name="Li J."/>
        </authorList>
    </citation>
    <scope>NUCLEOTIDE SEQUENCE [LARGE SCALE GENOMIC DNA]</scope>
    <source>
        <strain evidence="3 4">L52-1-41</strain>
    </source>
</reference>
<accession>A0A3A1Z268</accession>
<evidence type="ECO:0000256" key="1">
    <source>
        <dbReference type="ARBA" id="ARBA00007673"/>
    </source>
</evidence>
<dbReference type="InterPro" id="IPR007400">
    <property type="entry name" value="PrpF-like"/>
</dbReference>
<evidence type="ECO:0000256" key="2">
    <source>
        <dbReference type="ARBA" id="ARBA00023235"/>
    </source>
</evidence>
<sequence>MMQTRIPCVQMRGGTSKGAYFHAADLPHDATVRDAVLLAVMGSPDPRQIDGIGGADPLTSKVAIVSPSTRADADVDYLFAQVVVNEARVDYGQNCGNILAGVGPFVIETGIVAAQQGVTPVAIHMVNTGQIAVAHVPTPGGRVVYEGDQRIDGVPGTAASIPIAFRDTAGSSCGALFPSGKRQDVIDGVSLTCIDNGMPMVLMRAQDFGRTGNETREALDADTALKARIEAIRLKVGPMMNLGDVSERTVPKMCLVSPPEHGGAVNTRCFIPHRCHASIGVLAAVSVATAVAMPGTVCEGVGVVPDGDHIKLEIEHPTGHMGVEIALERTADGVSVAQAALIRTARWLFDGHVCVPHGVWAGR</sequence>
<name>A0A3A1Z268_9BURK</name>
<evidence type="ECO:0000313" key="4">
    <source>
        <dbReference type="Proteomes" id="UP000266206"/>
    </source>
</evidence>
<evidence type="ECO:0000313" key="3">
    <source>
        <dbReference type="EMBL" id="RIY42497.1"/>
    </source>
</evidence>
<gene>
    <name evidence="3" type="ORF">CJP73_03440</name>
</gene>
<dbReference type="Gene3D" id="3.10.310.10">
    <property type="entry name" value="Diaminopimelate Epimerase, Chain A, domain 1"/>
    <property type="match status" value="2"/>
</dbReference>
<dbReference type="PANTHER" id="PTHR43709:SF3">
    <property type="entry name" value="ISOMERASE YBHH-RELATED"/>
    <property type="match status" value="1"/>
</dbReference>
<comment type="caution">
    <text evidence="3">The sequence shown here is derived from an EMBL/GenBank/DDBJ whole genome shotgun (WGS) entry which is preliminary data.</text>
</comment>
<keyword evidence="2" id="KW-0413">Isomerase</keyword>
<dbReference type="SUPFAM" id="SSF54506">
    <property type="entry name" value="Diaminopimelate epimerase-like"/>
    <property type="match status" value="2"/>
</dbReference>
<dbReference type="EMBL" id="NQYH01000001">
    <property type="protein sequence ID" value="RIY42497.1"/>
    <property type="molecule type" value="Genomic_DNA"/>
</dbReference>
<proteinExistence type="inferred from homology"/>